<evidence type="ECO:0000256" key="6">
    <source>
        <dbReference type="ARBA" id="ARBA00022807"/>
    </source>
</evidence>
<accession>A0AA39U2M7</accession>
<dbReference type="InterPro" id="IPR022099">
    <property type="entry name" value="DUF3638"/>
</dbReference>
<organism evidence="10 11">
    <name type="scientific">Armillaria luteobubalina</name>
    <dbReference type="NCBI Taxonomy" id="153913"/>
    <lineage>
        <taxon>Eukaryota</taxon>
        <taxon>Fungi</taxon>
        <taxon>Dikarya</taxon>
        <taxon>Basidiomycota</taxon>
        <taxon>Agaricomycotina</taxon>
        <taxon>Agaricomycetes</taxon>
        <taxon>Agaricomycetidae</taxon>
        <taxon>Agaricales</taxon>
        <taxon>Marasmiineae</taxon>
        <taxon>Physalacriaceae</taxon>
        <taxon>Armillaria</taxon>
    </lineage>
</organism>
<dbReference type="PANTHER" id="PTHR13367">
    <property type="entry name" value="UBIQUITIN THIOESTERASE"/>
    <property type="match status" value="1"/>
</dbReference>
<keyword evidence="6" id="KW-0788">Thiol protease</keyword>
<dbReference type="InterPro" id="IPR051346">
    <property type="entry name" value="OTU_Deubiquitinase"/>
</dbReference>
<dbReference type="PANTHER" id="PTHR13367:SF34">
    <property type="match status" value="1"/>
</dbReference>
<evidence type="ECO:0000256" key="2">
    <source>
        <dbReference type="ARBA" id="ARBA00012759"/>
    </source>
</evidence>
<evidence type="ECO:0000313" key="10">
    <source>
        <dbReference type="EMBL" id="KAK0506516.1"/>
    </source>
</evidence>
<evidence type="ECO:0000256" key="5">
    <source>
        <dbReference type="ARBA" id="ARBA00022801"/>
    </source>
</evidence>
<comment type="caution">
    <text evidence="10">The sequence shown here is derived from an EMBL/GenBank/DDBJ whole genome shotgun (WGS) entry which is preliminary data.</text>
</comment>
<evidence type="ECO:0000256" key="1">
    <source>
        <dbReference type="ARBA" id="ARBA00000707"/>
    </source>
</evidence>
<reference evidence="10" key="1">
    <citation type="submission" date="2023-06" db="EMBL/GenBank/DDBJ databases">
        <authorList>
            <consortium name="Lawrence Berkeley National Laboratory"/>
            <person name="Ahrendt S."/>
            <person name="Sahu N."/>
            <person name="Indic B."/>
            <person name="Wong-Bajracharya J."/>
            <person name="Merenyi Z."/>
            <person name="Ke H.-M."/>
            <person name="Monk M."/>
            <person name="Kocsube S."/>
            <person name="Drula E."/>
            <person name="Lipzen A."/>
            <person name="Balint B."/>
            <person name="Henrissat B."/>
            <person name="Andreopoulos B."/>
            <person name="Martin F.M."/>
            <person name="Harder C.B."/>
            <person name="Rigling D."/>
            <person name="Ford K.L."/>
            <person name="Foster G.D."/>
            <person name="Pangilinan J."/>
            <person name="Papanicolaou A."/>
            <person name="Barry K."/>
            <person name="LaButti K."/>
            <person name="Viragh M."/>
            <person name="Koriabine M."/>
            <person name="Yan M."/>
            <person name="Riley R."/>
            <person name="Champramary S."/>
            <person name="Plett K.L."/>
            <person name="Tsai I.J."/>
            <person name="Slot J."/>
            <person name="Sipos G."/>
            <person name="Plett J."/>
            <person name="Nagy L.G."/>
            <person name="Grigoriev I.V."/>
        </authorList>
    </citation>
    <scope>NUCLEOTIDE SEQUENCE</scope>
    <source>
        <strain evidence="10">HWK02</strain>
    </source>
</reference>
<evidence type="ECO:0000259" key="9">
    <source>
        <dbReference type="Pfam" id="PF20255"/>
    </source>
</evidence>
<evidence type="ECO:0000256" key="3">
    <source>
        <dbReference type="ARBA" id="ARBA00022670"/>
    </source>
</evidence>
<gene>
    <name evidence="10" type="ORF">EDD18DRAFT_1304942</name>
</gene>
<dbReference type="EMBL" id="JAUEPU010000001">
    <property type="protein sequence ID" value="KAK0506516.1"/>
    <property type="molecule type" value="Genomic_DNA"/>
</dbReference>
<dbReference type="Pfam" id="PF20255">
    <property type="entry name" value="DUF6606"/>
    <property type="match status" value="1"/>
</dbReference>
<dbReference type="Proteomes" id="UP001175228">
    <property type="component" value="Unassembled WGS sequence"/>
</dbReference>
<sequence>MDDAELTYIVNHVFMPPDLPQADDRKLSHDAALCQAVLDCARRYRSHLLNDAHKLRNWDVIIKMLQNFEATLSDTLGSAEVYRQLSSMVIGDTLVFYINGQNACVVFRKRAEEVIYEAFEVMFPNEKVMGAIGKLISSFPGPAIAVPSETFEVPAFRQELASFLVEMHNDYLKEASPTSRKAGHNVIEEREPPHPRFITQLLTGILYGQGGHAADIKRFSKRINDDVRWLNTKLPWRRSPIWLVLRVALQSSLFEGIGHLDYKTFMTYFLASVLDKVRAKGWRSDMLDVMKKKMCRRLAKLGSSALPFLQQKVHAVGEKVNALVEKRGRYIEIQQQQSSEWNPSKLDIVADTMITLPNSSSYIKSILQHTSSPQPVSPFSLNHVPRLKDDPDFSSFTKDRLSLAFNKDKFIALADFEYCVENHLDGWLSCALHQSTTSGILSVCIFEYMTAAEAAYASNAEDESIMLLTIINLWVALDKVAVAQCPLLHDYSPEVPVNLLEPLLLHHAKPLNRIISITQYIRNRHSSVIWKNLSLFDETASHSSFAVHYFNSSTELQQLKQRIELDAASDQAEKVIELQKANDHYHALKREAERLEHKYTQRQGHWGYQTVHFTTQCKKCKLEEQYTSMTIAMAKMVVFEHWRVATYTILHDLFSSASPPMRLSSYTPLEKYVSKMLHRSFLQAHYKNLKIPTNEALLYDSKRDIWISNPFKKSDSDCSTTFTGLRSGEKLQWLNIVRELRARVLTFNHEAVDWHIDLSLLKELWELLINVKGNWLEGVTLRSIILLVSRLLVIITPMEASQFMVDDSKSVYDIMHKARIVVFSWMQMLVTKLQMTTNESDMQDLQCCIFELASTVQATYDVESEHIPALLQSDQDIKVLVESTIIMHDNTPIRRESISLEMQRLLRRSERLSHFIEPYIQNIQQNRAFQQGINLAVTSIWPAYRSTHWTILDSPNHQWINTLTAADADQQSQPVHLNLLTGLLLINGKPLGRLPQDITSHATYVRIFGTKILDIVPSDMPGIEYATRLPISEWQVYLGLRNGVLIIQTKKDNDLFELIPHTIFSQDLPCLFVEEYTHWINLNSLSTEIEIRPLISLWQSSPHNWKMISNAPKWMMSVDKQKMVDIHSQTFKMISGCLQNFEQCHYIHIIYNASNATVLSVDLPRFQISFFLNKNNELECQNMPNMLIDRNQSAGTLLGLENRLVLCSKYKLKQFAQYRHVLIPFVEVSGNAICPGTVYTHQKGDHIQIVVQTDSIRFVKFYDYIIDVDIGRLVNNSDLTSNLYQIFLHALSSHPFSDPLTGKTGTEEAIQLLQSAIDLELLYKIAAFSPSPIWYPKHKQSMQSSQHHAFYKLVQEIINYARLLQVFSSKSDQNLCLNESNFQHLLDQSSFRLSYLYCADYALFDHKKKDYDIIYHSHDQEQDDTRIAANTSQIVRTESFSTIPGPFVEKLSIWEKIGPGNKNFSLSYNRSWLSSEYLQKNWLPFTLFSMSAMSYNDNTIRAIIPSLLALTIYTWQHISENLNLSWSFDLSLGDAPKESDLVSMISNTLQNDWESHYSFLQRQQVAYNSLDNEKAPEVLHSLLALWSSETEPTHINIPSQFSSMFEIHTLSAKNAIANMPAQSLQTISKVSFHFTACSVKPISHLLSVMTMKQLLTSHYVSAPHELEVNNIFLPNNYDLSNSSWSAPHLTDNTEQLAVLISEFSNSSNTLKRLYGENLRKSQQYLVSMALPSNNSFKMEEYRDTCQIALTHMLAQITTSLKASNTCELALQLGGFWPCINTHSILCQFTQDSIGAEWKATIKKFALLFMQYQRAERLLLSVVAENAVEFHKEMSNNEVTAIDPEWLLLQVDNNFISRPVQTSVAHKIISPLSNRNSVLQLNMGEGKSSVIVPMTAIITANGQSIARVVVLKSLAKQMFQLLVQRISRLVNRRVFYMPFSRCLTIGSKEIKTIWNLYRQCMAVGGVLVIQPEHILSFKLMCIDRLLDNNRMEKIDPGSEAAQLLELQKWLDVHVRDILDESDEILHVHYQLIYTMGTQHSLEGHPDRWTITQQIFRLVADVILSVKLEAPHSVEVCHSKKKDGSFPSICIYSTDDKAGIVLVDSVCAQIFAGKLENYPIFTRLSDSLCKQVKQFISNLTVEPDTVRSVHDLYFGTDTWNLLLLLRGLFGHGILIYVLKARRYRVDYGLDLSRTLLAVPYHAKDTPSIAAEFGHPDVAITLTCLSYYYAGLTDKQVDTCFDLLFKEDDPSIEYSSWIKNNELIPSELQHISGVNIKDAEQCSQCLRPFFYHNQAVVDFFLSHVVFPKYAKEFPQKISASGWDLAATRSNYTTGFSGTNDNHHLLPLSIQQNDPVKQQGTNAKVLNCLLRSENNYYLCTGSNQTTKAFLKTLVSQHPKIHVLLDVGAQMLDCHNEELAKLWLSFALVSAAIYFNDTDEMMVLDCHGVIQPLLLSPFKYQLDKCVIYLDEAHTRGTDLKLPIGFRAAVTLGANVTKDRLVQGAMRMRQLGQGQSVMFFAPQEIDLQIRKAAGKSELVKVEVVDILRWSMLETCDEITNHVPQWAQQGYDYQQRNRAWEACVSSNGSLAVLNPWLQPEARSLQELYGLSDSLIPDSAIWQVSELRERCEMLGVSSISRTNMNEEQEREVSHEIEREQQIERPPKVSPAVHFLHNDVCLFIHTGTIKAQSTAFKPLFHIFDGISSAFSPNENVWACNLLCTQDFAVTVKTSSYCQNTSDYLRSINWIVSTQCNENMILVVLSPFEVNKLLPEIRISSKVHLHIYSPKVSVSTKCFDDLQFYCIPKPGTQINNALLITQLNIFAGQLYLQNYEEYQQLCSFLGLYKGRCFTDENVPVQPDGFIKPEHRSEGDISPFKTSPVPFLKALLGSRRKGHPYLATHVGKMLHGYVLMSESFD</sequence>
<feature type="domain" description="DUF3645" evidence="8">
    <location>
        <begin position="2188"/>
        <end position="2220"/>
    </location>
</feature>
<proteinExistence type="predicted"/>
<protein>
    <recommendedName>
        <fullName evidence="2">ubiquitinyl hydrolase 1</fullName>
        <ecNumber evidence="2">3.4.19.12</ecNumber>
    </recommendedName>
</protein>
<dbReference type="EC" id="3.4.19.12" evidence="2"/>
<keyword evidence="5" id="KW-0378">Hydrolase</keyword>
<name>A0AA39U2M7_9AGAR</name>
<comment type="catalytic activity">
    <reaction evidence="1">
        <text>Thiol-dependent hydrolysis of ester, thioester, amide, peptide and isopeptide bonds formed by the C-terminal Gly of ubiquitin (a 76-residue protein attached to proteins as an intracellular targeting signal).</text>
        <dbReference type="EC" id="3.4.19.12"/>
    </reaction>
</comment>
<feature type="domain" description="DUF3638" evidence="7">
    <location>
        <begin position="1842"/>
        <end position="2064"/>
    </location>
</feature>
<evidence type="ECO:0000259" key="7">
    <source>
        <dbReference type="Pfam" id="PF12340"/>
    </source>
</evidence>
<keyword evidence="4" id="KW-0833">Ubl conjugation pathway</keyword>
<evidence type="ECO:0000256" key="4">
    <source>
        <dbReference type="ARBA" id="ARBA00022786"/>
    </source>
</evidence>
<dbReference type="GO" id="GO:0004843">
    <property type="term" value="F:cysteine-type deubiquitinase activity"/>
    <property type="evidence" value="ECO:0007669"/>
    <property type="project" value="UniProtKB-EC"/>
</dbReference>
<dbReference type="GO" id="GO:0006508">
    <property type="term" value="P:proteolysis"/>
    <property type="evidence" value="ECO:0007669"/>
    <property type="project" value="UniProtKB-KW"/>
</dbReference>
<feature type="domain" description="DUF6606" evidence="9">
    <location>
        <begin position="9"/>
        <end position="274"/>
    </location>
</feature>
<evidence type="ECO:0000313" key="11">
    <source>
        <dbReference type="Proteomes" id="UP001175228"/>
    </source>
</evidence>
<dbReference type="Pfam" id="PF12359">
    <property type="entry name" value="DUF3645"/>
    <property type="match status" value="1"/>
</dbReference>
<evidence type="ECO:0000259" key="8">
    <source>
        <dbReference type="Pfam" id="PF12359"/>
    </source>
</evidence>
<dbReference type="InterPro" id="IPR022105">
    <property type="entry name" value="DUF3645"/>
</dbReference>
<dbReference type="Pfam" id="PF12340">
    <property type="entry name" value="DUF3638"/>
    <property type="match status" value="1"/>
</dbReference>
<keyword evidence="11" id="KW-1185">Reference proteome</keyword>
<keyword evidence="3" id="KW-0645">Protease</keyword>
<dbReference type="InterPro" id="IPR046541">
    <property type="entry name" value="DUF6606"/>
</dbReference>